<dbReference type="PANTHER" id="PTHR15323">
    <property type="entry name" value="D123 PROTEIN"/>
    <property type="match status" value="1"/>
</dbReference>
<dbReference type="Proteomes" id="UP000759537">
    <property type="component" value="Unassembled WGS sequence"/>
</dbReference>
<dbReference type="OrthoDB" id="360540at2759"/>
<reference evidence="3" key="2">
    <citation type="journal article" date="2020" name="Nat. Commun.">
        <title>Large-scale genome sequencing of mycorrhizal fungi provides insights into the early evolution of symbiotic traits.</title>
        <authorList>
            <person name="Miyauchi S."/>
            <person name="Kiss E."/>
            <person name="Kuo A."/>
            <person name="Drula E."/>
            <person name="Kohler A."/>
            <person name="Sanchez-Garcia M."/>
            <person name="Morin E."/>
            <person name="Andreopoulos B."/>
            <person name="Barry K.W."/>
            <person name="Bonito G."/>
            <person name="Buee M."/>
            <person name="Carver A."/>
            <person name="Chen C."/>
            <person name="Cichocki N."/>
            <person name="Clum A."/>
            <person name="Culley D."/>
            <person name="Crous P.W."/>
            <person name="Fauchery L."/>
            <person name="Girlanda M."/>
            <person name="Hayes R.D."/>
            <person name="Keri Z."/>
            <person name="LaButti K."/>
            <person name="Lipzen A."/>
            <person name="Lombard V."/>
            <person name="Magnuson J."/>
            <person name="Maillard F."/>
            <person name="Murat C."/>
            <person name="Nolan M."/>
            <person name="Ohm R.A."/>
            <person name="Pangilinan J."/>
            <person name="Pereira M.F."/>
            <person name="Perotto S."/>
            <person name="Peter M."/>
            <person name="Pfister S."/>
            <person name="Riley R."/>
            <person name="Sitrit Y."/>
            <person name="Stielow J.B."/>
            <person name="Szollosi G."/>
            <person name="Zifcakova L."/>
            <person name="Stursova M."/>
            <person name="Spatafora J.W."/>
            <person name="Tedersoo L."/>
            <person name="Vaario L.M."/>
            <person name="Yamada A."/>
            <person name="Yan M."/>
            <person name="Wang P."/>
            <person name="Xu J."/>
            <person name="Bruns T."/>
            <person name="Baldrian P."/>
            <person name="Vilgalys R."/>
            <person name="Dunand C."/>
            <person name="Henrissat B."/>
            <person name="Grigoriev I.V."/>
            <person name="Hibbett D."/>
            <person name="Nagy L.G."/>
            <person name="Martin F.M."/>
        </authorList>
    </citation>
    <scope>NUCLEOTIDE SEQUENCE</scope>
    <source>
        <strain evidence="3">Prilba</strain>
    </source>
</reference>
<dbReference type="AlphaFoldDB" id="A0A9P5MSW1"/>
<dbReference type="EMBL" id="WHVB01000012">
    <property type="protein sequence ID" value="KAF8478032.1"/>
    <property type="molecule type" value="Genomic_DNA"/>
</dbReference>
<name>A0A9P5MSW1_9AGAM</name>
<proteinExistence type="inferred from homology"/>
<reference evidence="3" key="1">
    <citation type="submission" date="2019-10" db="EMBL/GenBank/DDBJ databases">
        <authorList>
            <consortium name="DOE Joint Genome Institute"/>
            <person name="Kuo A."/>
            <person name="Miyauchi S."/>
            <person name="Kiss E."/>
            <person name="Drula E."/>
            <person name="Kohler A."/>
            <person name="Sanchez-Garcia M."/>
            <person name="Andreopoulos B."/>
            <person name="Barry K.W."/>
            <person name="Bonito G."/>
            <person name="Buee M."/>
            <person name="Carver A."/>
            <person name="Chen C."/>
            <person name="Cichocki N."/>
            <person name="Clum A."/>
            <person name="Culley D."/>
            <person name="Crous P.W."/>
            <person name="Fauchery L."/>
            <person name="Girlanda M."/>
            <person name="Hayes R."/>
            <person name="Keri Z."/>
            <person name="LaButti K."/>
            <person name="Lipzen A."/>
            <person name="Lombard V."/>
            <person name="Magnuson J."/>
            <person name="Maillard F."/>
            <person name="Morin E."/>
            <person name="Murat C."/>
            <person name="Nolan M."/>
            <person name="Ohm R."/>
            <person name="Pangilinan J."/>
            <person name="Pereira M."/>
            <person name="Perotto S."/>
            <person name="Peter M."/>
            <person name="Riley R."/>
            <person name="Sitrit Y."/>
            <person name="Stielow B."/>
            <person name="Szollosi G."/>
            <person name="Zifcakova L."/>
            <person name="Stursova M."/>
            <person name="Spatafora J.W."/>
            <person name="Tedersoo L."/>
            <person name="Vaario L.-M."/>
            <person name="Yamada A."/>
            <person name="Yan M."/>
            <person name="Wang P."/>
            <person name="Xu J."/>
            <person name="Bruns T."/>
            <person name="Baldrian P."/>
            <person name="Vilgalys R."/>
            <person name="Henrissat B."/>
            <person name="Grigoriev I.V."/>
            <person name="Hibbett D."/>
            <person name="Nagy L.G."/>
            <person name="Martin F.M."/>
        </authorList>
    </citation>
    <scope>NUCLEOTIDE SEQUENCE</scope>
    <source>
        <strain evidence="3">Prilba</strain>
    </source>
</reference>
<organism evidence="3 4">
    <name type="scientific">Russula ochroleuca</name>
    <dbReference type="NCBI Taxonomy" id="152965"/>
    <lineage>
        <taxon>Eukaryota</taxon>
        <taxon>Fungi</taxon>
        <taxon>Dikarya</taxon>
        <taxon>Basidiomycota</taxon>
        <taxon>Agaricomycotina</taxon>
        <taxon>Agaricomycetes</taxon>
        <taxon>Russulales</taxon>
        <taxon>Russulaceae</taxon>
        <taxon>Russula</taxon>
    </lineage>
</organism>
<feature type="region of interest" description="Disordered" evidence="2">
    <location>
        <begin position="160"/>
        <end position="184"/>
    </location>
</feature>
<gene>
    <name evidence="3" type="ORF">DFH94DRAFT_794831</name>
</gene>
<evidence type="ECO:0000256" key="1">
    <source>
        <dbReference type="ARBA" id="ARBA00011047"/>
    </source>
</evidence>
<evidence type="ECO:0000313" key="4">
    <source>
        <dbReference type="Proteomes" id="UP000759537"/>
    </source>
</evidence>
<accession>A0A9P5MSW1</accession>
<feature type="compositionally biased region" description="Gly residues" evidence="2">
    <location>
        <begin position="175"/>
        <end position="184"/>
    </location>
</feature>
<protein>
    <submittedName>
        <fullName evidence="3">D123-domain-containing protein</fullName>
    </submittedName>
</protein>
<keyword evidence="4" id="KW-1185">Reference proteome</keyword>
<comment type="caution">
    <text evidence="3">The sequence shown here is derived from an EMBL/GenBank/DDBJ whole genome shotgun (WGS) entry which is preliminary data.</text>
</comment>
<evidence type="ECO:0000256" key="2">
    <source>
        <dbReference type="SAM" id="MobiDB-lite"/>
    </source>
</evidence>
<comment type="similarity">
    <text evidence="1">Belongs to the CDC123 family.</text>
</comment>
<evidence type="ECO:0000313" key="3">
    <source>
        <dbReference type="EMBL" id="KAF8478032.1"/>
    </source>
</evidence>
<dbReference type="PANTHER" id="PTHR15323:SF6">
    <property type="entry name" value="CELL DIVISION CYCLE PROTEIN 123 HOMOLOG"/>
    <property type="match status" value="1"/>
</dbReference>
<feature type="region of interest" description="Disordered" evidence="2">
    <location>
        <begin position="55"/>
        <end position="76"/>
    </location>
</feature>
<dbReference type="Pfam" id="PF07065">
    <property type="entry name" value="D123"/>
    <property type="match status" value="1"/>
</dbReference>
<dbReference type="InterPro" id="IPR009772">
    <property type="entry name" value="CDC123"/>
</dbReference>
<dbReference type="GO" id="GO:0005737">
    <property type="term" value="C:cytoplasm"/>
    <property type="evidence" value="ECO:0007669"/>
    <property type="project" value="TreeGrafter"/>
</dbReference>
<sequence>MTSTWPVLSREDVIAFQFSSWFSTFSFLSIKSTVIPLADDFRSYLEADGVFVPTGSENLPPKSTLEDDRDHDCDSDDEVASSAVRYAFPVLDSQIRATINEYGGAVFPKLNFSSPKDAAWILPSSSPPLRCTSPAEVYMLLKASDFAVHDLSAESVIEGCVDNDGDDDRDRGTTTRGGGGSTGGAEEGYKLELVLRKWFAIDPSREMRAFVRDGVLIGISQRDANYYEFLNEPETQCTIVSSFVAYWTAHVKPKWTGPASYTLDVLLTRDLTRFHIIDFNPYAPRTDALLFTYDELATLFVAATTPLSSSPAPTLRVIDSRAHPAATRNAPQHQHNMVPLEALALSEGRTVEELSTMWMDQIRRGAVESDDDGEE</sequence>